<sequence>MMQILKKTLMAKRSVIQPSHVHIAIAKMDLALARQQKKKQCVLLRTDYLE</sequence>
<reference evidence="1 2" key="1">
    <citation type="submission" date="2017-02" db="EMBL/GenBank/DDBJ databases">
        <authorList>
            <person name="Peterson S.W."/>
        </authorList>
    </citation>
    <scope>NUCLEOTIDE SEQUENCE [LARGE SCALE GENOMIC DNA]</scope>
    <source>
        <strain evidence="1">C6</strain>
    </source>
</reference>
<gene>
    <name evidence="1" type="ORF">ACNJC6_00040</name>
</gene>
<dbReference type="EMBL" id="FUUY01000001">
    <property type="protein sequence ID" value="SJX20462.1"/>
    <property type="molecule type" value="Genomic_DNA"/>
</dbReference>
<organism evidence="1 2">
    <name type="scientific">Acinetobacter johnsonii</name>
    <dbReference type="NCBI Taxonomy" id="40214"/>
    <lineage>
        <taxon>Bacteria</taxon>
        <taxon>Pseudomonadati</taxon>
        <taxon>Pseudomonadota</taxon>
        <taxon>Gammaproteobacteria</taxon>
        <taxon>Moraxellales</taxon>
        <taxon>Moraxellaceae</taxon>
        <taxon>Acinetobacter</taxon>
    </lineage>
</organism>
<protein>
    <submittedName>
        <fullName evidence="1">Uncharacterized protein</fullName>
    </submittedName>
</protein>
<accession>A0A1R7Q889</accession>
<evidence type="ECO:0000313" key="1">
    <source>
        <dbReference type="EMBL" id="SJX20462.1"/>
    </source>
</evidence>
<dbReference type="Proteomes" id="UP000196240">
    <property type="component" value="Unassembled WGS sequence"/>
</dbReference>
<name>A0A1R7Q889_ACIJO</name>
<evidence type="ECO:0000313" key="2">
    <source>
        <dbReference type="Proteomes" id="UP000196240"/>
    </source>
</evidence>
<proteinExistence type="predicted"/>
<dbReference type="AlphaFoldDB" id="A0A1R7Q889"/>
<dbReference type="RefSeq" id="WP_171304137.1">
    <property type="nucleotide sequence ID" value="NZ_FUUY01000001.1"/>
</dbReference>